<comment type="caution">
    <text evidence="2">The sequence shown here is derived from an EMBL/GenBank/DDBJ whole genome shotgun (WGS) entry which is preliminary data.</text>
</comment>
<keyword evidence="1" id="KW-0812">Transmembrane</keyword>
<proteinExistence type="predicted"/>
<feature type="transmembrane region" description="Helical" evidence="1">
    <location>
        <begin position="6"/>
        <end position="31"/>
    </location>
</feature>
<reference evidence="2" key="1">
    <citation type="submission" date="2010-05" db="EMBL/GenBank/DDBJ databases">
        <title>The draft genome of Desulfonatronospira thiodismutans ASO3-1.</title>
        <authorList>
            <consortium name="US DOE Joint Genome Institute (JGI-PGF)"/>
            <person name="Lucas S."/>
            <person name="Copeland A."/>
            <person name="Lapidus A."/>
            <person name="Cheng J.-F."/>
            <person name="Bruce D."/>
            <person name="Goodwin L."/>
            <person name="Pitluck S."/>
            <person name="Chertkov O."/>
            <person name="Brettin T."/>
            <person name="Detter J.C."/>
            <person name="Han C."/>
            <person name="Land M.L."/>
            <person name="Hauser L."/>
            <person name="Kyrpides N."/>
            <person name="Mikhailova N."/>
            <person name="Muyzer G."/>
            <person name="Woyke T."/>
        </authorList>
    </citation>
    <scope>NUCLEOTIDE SEQUENCE [LARGE SCALE GENOMIC DNA]</scope>
    <source>
        <strain evidence="2">ASO3-1</strain>
    </source>
</reference>
<dbReference type="AlphaFoldDB" id="D6SPB8"/>
<evidence type="ECO:0000313" key="2">
    <source>
        <dbReference type="EMBL" id="EFI34594.1"/>
    </source>
</evidence>
<dbReference type="EMBL" id="ACJN02000002">
    <property type="protein sequence ID" value="EFI34594.1"/>
    <property type="molecule type" value="Genomic_DNA"/>
</dbReference>
<gene>
    <name evidence="2" type="ORF">Dthio_PD1966</name>
</gene>
<keyword evidence="3" id="KW-1185">Reference proteome</keyword>
<evidence type="ECO:0000313" key="3">
    <source>
        <dbReference type="Proteomes" id="UP000005496"/>
    </source>
</evidence>
<feature type="transmembrane region" description="Helical" evidence="1">
    <location>
        <begin position="81"/>
        <end position="102"/>
    </location>
</feature>
<sequence>MLENFDLLFAVTILLMTLVTYFTRAGGLFVVSRITPTPRVRAFLNHVPASILVAIIVPSLADKGPAEFISAAVTVAAAACTRNLLLSLLAGLLCVSALRAFVF</sequence>
<dbReference type="eggNOG" id="COG4541">
    <property type="taxonomic scope" value="Bacteria"/>
</dbReference>
<accession>D6SPB8</accession>
<organism evidence="2 3">
    <name type="scientific">Desulfonatronospira thiodismutans ASO3-1</name>
    <dbReference type="NCBI Taxonomy" id="555779"/>
    <lineage>
        <taxon>Bacteria</taxon>
        <taxon>Pseudomonadati</taxon>
        <taxon>Thermodesulfobacteriota</taxon>
        <taxon>Desulfovibrionia</taxon>
        <taxon>Desulfovibrionales</taxon>
        <taxon>Desulfonatronovibrionaceae</taxon>
        <taxon>Desulfonatronospira</taxon>
    </lineage>
</organism>
<dbReference type="Proteomes" id="UP000005496">
    <property type="component" value="Unassembled WGS sequence"/>
</dbReference>
<keyword evidence="1" id="KW-0472">Membrane</keyword>
<evidence type="ECO:0000256" key="1">
    <source>
        <dbReference type="SAM" id="Phobius"/>
    </source>
</evidence>
<dbReference type="RefSeq" id="WP_008869914.1">
    <property type="nucleotide sequence ID" value="NZ_ACJN02000002.1"/>
</dbReference>
<dbReference type="Pfam" id="PF05437">
    <property type="entry name" value="AzlD"/>
    <property type="match status" value="1"/>
</dbReference>
<name>D6SPB8_9BACT</name>
<protein>
    <submittedName>
        <fullName evidence="2">Branched-chain amino acid transport</fullName>
    </submittedName>
</protein>
<dbReference type="InterPro" id="IPR008407">
    <property type="entry name" value="Brnchd-chn_aa_trnsp_AzlD"/>
</dbReference>
<keyword evidence="1" id="KW-1133">Transmembrane helix</keyword>